<dbReference type="AlphaFoldDB" id="A0AAU9Y1V8"/>
<keyword evidence="2" id="KW-1185">Reference proteome</keyword>
<proteinExistence type="predicted"/>
<gene>
    <name evidence="1" type="ORF">PMEA_00004357</name>
</gene>
<name>A0AAU9Y1V8_9CNID</name>
<reference evidence="1 2" key="1">
    <citation type="submission" date="2022-05" db="EMBL/GenBank/DDBJ databases">
        <authorList>
            <consortium name="Genoscope - CEA"/>
            <person name="William W."/>
        </authorList>
    </citation>
    <scope>NUCLEOTIDE SEQUENCE [LARGE SCALE GENOMIC DNA]</scope>
</reference>
<sequence length="104" mass="11939">ITPLLLVLHWLPVKFRICHKIAEISFKTIHNMGPAFLSNLINIKQCSRYNLRSFVGVILQDPTAKFKCTLGDRSFTAAAPKIWNGLPDYIRKENDLICLRDSLR</sequence>
<evidence type="ECO:0000313" key="2">
    <source>
        <dbReference type="Proteomes" id="UP001159428"/>
    </source>
</evidence>
<protein>
    <submittedName>
        <fullName evidence="1">Uncharacterized protein</fullName>
    </submittedName>
</protein>
<organism evidence="1 2">
    <name type="scientific">Pocillopora meandrina</name>
    <dbReference type="NCBI Taxonomy" id="46732"/>
    <lineage>
        <taxon>Eukaryota</taxon>
        <taxon>Metazoa</taxon>
        <taxon>Cnidaria</taxon>
        <taxon>Anthozoa</taxon>
        <taxon>Hexacorallia</taxon>
        <taxon>Scleractinia</taxon>
        <taxon>Astrocoeniina</taxon>
        <taxon>Pocilloporidae</taxon>
        <taxon>Pocillopora</taxon>
    </lineage>
</organism>
<feature type="non-terminal residue" evidence="1">
    <location>
        <position position="104"/>
    </location>
</feature>
<dbReference type="EMBL" id="CALNXJ010000123">
    <property type="protein sequence ID" value="CAH3165768.1"/>
    <property type="molecule type" value="Genomic_DNA"/>
</dbReference>
<accession>A0AAU9Y1V8</accession>
<evidence type="ECO:0000313" key="1">
    <source>
        <dbReference type="EMBL" id="CAH3165768.1"/>
    </source>
</evidence>
<feature type="non-terminal residue" evidence="1">
    <location>
        <position position="1"/>
    </location>
</feature>
<comment type="caution">
    <text evidence="1">The sequence shown here is derived from an EMBL/GenBank/DDBJ whole genome shotgun (WGS) entry which is preliminary data.</text>
</comment>
<dbReference type="Proteomes" id="UP001159428">
    <property type="component" value="Unassembled WGS sequence"/>
</dbReference>